<dbReference type="AlphaFoldDB" id="A0A0F9Q3B2"/>
<comment type="caution">
    <text evidence="1">The sequence shown here is derived from an EMBL/GenBank/DDBJ whole genome shotgun (WGS) entry which is preliminary data.</text>
</comment>
<accession>A0A0F9Q3B2</accession>
<gene>
    <name evidence="1" type="ORF">LCGC14_0823500</name>
</gene>
<reference evidence="1" key="1">
    <citation type="journal article" date="2015" name="Nature">
        <title>Complex archaea that bridge the gap between prokaryotes and eukaryotes.</title>
        <authorList>
            <person name="Spang A."/>
            <person name="Saw J.H."/>
            <person name="Jorgensen S.L."/>
            <person name="Zaremba-Niedzwiedzka K."/>
            <person name="Martijn J."/>
            <person name="Lind A.E."/>
            <person name="van Eijk R."/>
            <person name="Schleper C."/>
            <person name="Guy L."/>
            <person name="Ettema T.J."/>
        </authorList>
    </citation>
    <scope>NUCLEOTIDE SEQUENCE</scope>
</reference>
<organism evidence="1">
    <name type="scientific">marine sediment metagenome</name>
    <dbReference type="NCBI Taxonomy" id="412755"/>
    <lineage>
        <taxon>unclassified sequences</taxon>
        <taxon>metagenomes</taxon>
        <taxon>ecological metagenomes</taxon>
    </lineage>
</organism>
<protein>
    <submittedName>
        <fullName evidence="1">Uncharacterized protein</fullName>
    </submittedName>
</protein>
<proteinExistence type="predicted"/>
<evidence type="ECO:0000313" key="1">
    <source>
        <dbReference type="EMBL" id="KKN31477.1"/>
    </source>
</evidence>
<dbReference type="EMBL" id="LAZR01002325">
    <property type="protein sequence ID" value="KKN31477.1"/>
    <property type="molecule type" value="Genomic_DNA"/>
</dbReference>
<sequence>MQFHQHDGGRAAAGFQGPAGDCAVRAVSIAMERDYREVYDELDTFAQEFEQRWRAEQRPGEFFPSSSSGGYWFEALTAYLEPFGWEYTAGPTELYQRLHLRAKELPNGPIITRLSGQYAAVIDGVLSTVYDCSRDEYFVYGYWRKKE</sequence>
<name>A0A0F9Q3B2_9ZZZZ</name>